<dbReference type="Gramene" id="TraesWEE_scaffold_058647_01G000200.1">
    <property type="protein sequence ID" value="TraesWEE_scaffold_058647_01G000200.1"/>
    <property type="gene ID" value="TraesWEE_scaffold_058647_01G000200"/>
</dbReference>
<gene>
    <name evidence="6" type="primary">LOC123073709</name>
</gene>
<dbReference type="GO" id="GO:0005576">
    <property type="term" value="C:extracellular region"/>
    <property type="evidence" value="ECO:0007669"/>
    <property type="project" value="InterPro"/>
</dbReference>
<evidence type="ECO:0000256" key="1">
    <source>
        <dbReference type="ARBA" id="ARBA00008506"/>
    </source>
</evidence>
<keyword evidence="3" id="KW-0722">Serine protease inhibitor</keyword>
<organism evidence="6">
    <name type="scientific">Triticum aestivum</name>
    <name type="common">Wheat</name>
    <dbReference type="NCBI Taxonomy" id="4565"/>
    <lineage>
        <taxon>Eukaryota</taxon>
        <taxon>Viridiplantae</taxon>
        <taxon>Streptophyta</taxon>
        <taxon>Embryophyta</taxon>
        <taxon>Tracheophyta</taxon>
        <taxon>Spermatophyta</taxon>
        <taxon>Magnoliopsida</taxon>
        <taxon>Liliopsida</taxon>
        <taxon>Poales</taxon>
        <taxon>Poaceae</taxon>
        <taxon>BOP clade</taxon>
        <taxon>Pooideae</taxon>
        <taxon>Triticodae</taxon>
        <taxon>Triticeae</taxon>
        <taxon>Triticinae</taxon>
        <taxon>Triticum</taxon>
    </lineage>
</organism>
<dbReference type="Gramene" id="TraesRN3D0100054100.1">
    <property type="protein sequence ID" value="TraesRN3D0100054100.1"/>
    <property type="gene ID" value="TraesRN3D0100054100"/>
</dbReference>
<name>A0A3B6GL81_WHEAT</name>
<reference evidence="6" key="2">
    <citation type="submission" date="2018-10" db="UniProtKB">
        <authorList>
            <consortium name="EnsemblPlants"/>
        </authorList>
    </citation>
    <scope>IDENTIFICATION</scope>
</reference>
<dbReference type="Gramene" id="TraesCS3D02G027700.1">
    <property type="protein sequence ID" value="TraesCS3D02G027700.1"/>
    <property type="gene ID" value="TraesCS3D02G027700"/>
</dbReference>
<dbReference type="Gramene" id="TraesARI3D03G01834000.1">
    <property type="protein sequence ID" value="TraesARI3D03G01834000.1"/>
    <property type="gene ID" value="TraesARI3D03G01834000"/>
</dbReference>
<evidence type="ECO:0000313" key="7">
    <source>
        <dbReference type="Proteomes" id="UP000019116"/>
    </source>
</evidence>
<keyword evidence="7" id="KW-1185">Reference proteome</keyword>
<dbReference type="Gramene" id="TraesLAC3D03G01743910.1">
    <property type="protein sequence ID" value="TraesLAC3D03G01743910.1"/>
    <property type="gene ID" value="TraesLAC3D03G01743910"/>
</dbReference>
<dbReference type="PANTHER" id="PTHR33479">
    <property type="entry name" value="BOWMAN-BIRK TYPE BRAN TRYPSIN INHIBITOR"/>
    <property type="match status" value="1"/>
</dbReference>
<dbReference type="Gramene" id="TraesMAC3D03G01800630.1">
    <property type="protein sequence ID" value="TraesMAC3D03G01800630.1"/>
    <property type="gene ID" value="TraesMAC3D03G01800630"/>
</dbReference>
<protein>
    <recommendedName>
        <fullName evidence="8">Bowman-Birk serine protease inhibitors family domain-containing protein</fullName>
    </recommendedName>
</protein>
<dbReference type="AlphaFoldDB" id="A0A3B6GL81"/>
<dbReference type="EnsemblPlants" id="TraesCS3D02G027700.1">
    <property type="protein sequence ID" value="TraesCS3D02G027700.1"/>
    <property type="gene ID" value="TraesCS3D02G027700"/>
</dbReference>
<evidence type="ECO:0008006" key="8">
    <source>
        <dbReference type="Google" id="ProtNLM"/>
    </source>
</evidence>
<proteinExistence type="inferred from homology"/>
<dbReference type="PANTHER" id="PTHR33479:SF22">
    <property type="entry name" value="BOWMAN-BIRK TYPE BRAN TRYPSIN INHIBITOR"/>
    <property type="match status" value="1"/>
</dbReference>
<dbReference type="Gramene" id="TraesCS3D03G0049000.1">
    <property type="protein sequence ID" value="TraesCS3D03G0049000.1.CDS"/>
    <property type="gene ID" value="TraesCS3D03G0049000"/>
</dbReference>
<evidence type="ECO:0000256" key="2">
    <source>
        <dbReference type="ARBA" id="ARBA00022690"/>
    </source>
</evidence>
<dbReference type="Gramene" id="TraesJAG3D03G01810400.1">
    <property type="protein sequence ID" value="TraesJAG3D03G01810400.1"/>
    <property type="gene ID" value="TraesJAG3D03G01810400"/>
</dbReference>
<keyword evidence="2" id="KW-0646">Protease inhibitor</keyword>
<dbReference type="RefSeq" id="XP_044352698.1">
    <property type="nucleotide sequence ID" value="XM_044496763.1"/>
</dbReference>
<evidence type="ECO:0000313" key="6">
    <source>
        <dbReference type="EnsemblPlants" id="TraesCS3D02G027700.1"/>
    </source>
</evidence>
<dbReference type="SMR" id="A0A3B6GL81"/>
<dbReference type="Gene3D" id="2.10.69.10">
    <property type="entry name" value="Cysteine Protease (Bromelain) Inhibitor, subunit H"/>
    <property type="match status" value="1"/>
</dbReference>
<dbReference type="Proteomes" id="UP000019116">
    <property type="component" value="Chromosome 3D"/>
</dbReference>
<feature type="signal peptide" evidence="5">
    <location>
        <begin position="1"/>
        <end position="20"/>
    </location>
</feature>
<dbReference type="GeneID" id="123073709"/>
<evidence type="ECO:0000256" key="5">
    <source>
        <dbReference type="SAM" id="SignalP"/>
    </source>
</evidence>
<dbReference type="Gramene" id="TraesCAD_scaffold_012316_01G000200.1">
    <property type="protein sequence ID" value="TraesCAD_scaffold_012316_01G000200.1"/>
    <property type="gene ID" value="TraesCAD_scaffold_012316_01G000200"/>
</dbReference>
<dbReference type="SUPFAM" id="SSF57247">
    <property type="entry name" value="Bowman-Birk inhibitor, BBI"/>
    <property type="match status" value="1"/>
</dbReference>
<dbReference type="InterPro" id="IPR035995">
    <property type="entry name" value="Bowman-Birk_prot_inh"/>
</dbReference>
<evidence type="ECO:0000256" key="3">
    <source>
        <dbReference type="ARBA" id="ARBA00022900"/>
    </source>
</evidence>
<dbReference type="OMA" id="PRCTKVG"/>
<dbReference type="Gramene" id="TraesSTA3D03G01798580.1">
    <property type="protein sequence ID" value="TraesSTA3D03G01798580.1"/>
    <property type="gene ID" value="TraesSTA3D03G01798580"/>
</dbReference>
<dbReference type="GO" id="GO:0004867">
    <property type="term" value="F:serine-type endopeptidase inhibitor activity"/>
    <property type="evidence" value="ECO:0007669"/>
    <property type="project" value="UniProtKB-KW"/>
</dbReference>
<keyword evidence="4" id="KW-1015">Disulfide bond</keyword>
<sequence length="126" mass="12885">MKTYMAAILLVLSLAGRLSAAAAAAAADKVDAVIRLPSPGPGVAGAGEATAAVKDFGRPSCCDRERCGGTLRVCHCDDMFDRKCPATCLECVSLGPSHHYCGDSYIAGPVPRCTKVGRNGDISGGN</sequence>
<accession>A0A3B6GL81</accession>
<dbReference type="Gramene" id="TraesJUL3D03G01820420.1">
    <property type="protein sequence ID" value="TraesJUL3D03G01820420.1"/>
    <property type="gene ID" value="TraesJUL3D03G01820420"/>
</dbReference>
<keyword evidence="5" id="KW-0732">Signal</keyword>
<dbReference type="Gramene" id="TraesCLE_scaffold_001791_01G000200.1">
    <property type="protein sequence ID" value="TraesCLE_scaffold_001791_01G000200.1"/>
    <property type="gene ID" value="TraesCLE_scaffold_001791_01G000200"/>
</dbReference>
<reference evidence="6" key="1">
    <citation type="submission" date="2018-08" db="EMBL/GenBank/DDBJ databases">
        <authorList>
            <person name="Rossello M."/>
        </authorList>
    </citation>
    <scope>NUCLEOTIDE SEQUENCE [LARGE SCALE GENOMIC DNA]</scope>
    <source>
        <strain evidence="6">cv. Chinese Spring</strain>
    </source>
</reference>
<dbReference type="Gramene" id="TraesLDM3D03G01800490.1">
    <property type="protein sequence ID" value="TraesLDM3D03G01800490.1"/>
    <property type="gene ID" value="TraesLDM3D03G01800490"/>
</dbReference>
<evidence type="ECO:0000256" key="4">
    <source>
        <dbReference type="ARBA" id="ARBA00023157"/>
    </source>
</evidence>
<dbReference type="Gramene" id="TraesROB_scaffold_002260_01G000500.1">
    <property type="protein sequence ID" value="TraesROB_scaffold_002260_01G000500.1"/>
    <property type="gene ID" value="TraesROB_scaffold_002260_01G000500"/>
</dbReference>
<comment type="similarity">
    <text evidence="1">Belongs to the Bowman-Birk serine protease inhibitor family.</text>
</comment>
<dbReference type="OrthoDB" id="10334415at2759"/>
<feature type="chain" id="PRO_5043174406" description="Bowman-Birk serine protease inhibitors family domain-containing protein" evidence="5">
    <location>
        <begin position="21"/>
        <end position="126"/>
    </location>
</feature>
<dbReference type="Gramene" id="TraesNOR3D03G01828880.1">
    <property type="protein sequence ID" value="TraesNOR3D03G01828880.1"/>
    <property type="gene ID" value="TraesNOR3D03G01828880"/>
</dbReference>